<feature type="domain" description="SHSP" evidence="3">
    <location>
        <begin position="31"/>
        <end position="144"/>
    </location>
</feature>
<evidence type="ECO:0000313" key="5">
    <source>
        <dbReference type="Proteomes" id="UP001596087"/>
    </source>
</evidence>
<evidence type="ECO:0000259" key="3">
    <source>
        <dbReference type="PROSITE" id="PS01031"/>
    </source>
</evidence>
<dbReference type="EMBL" id="JBHSKD010000011">
    <property type="protein sequence ID" value="MFC5177304.1"/>
    <property type="molecule type" value="Genomic_DNA"/>
</dbReference>
<accession>A0ABW0BIZ9</accession>
<dbReference type="RefSeq" id="WP_378590215.1">
    <property type="nucleotide sequence ID" value="NZ_JBHSKD010000011.1"/>
</dbReference>
<protein>
    <submittedName>
        <fullName evidence="4">Hsp20/alpha crystallin family protein</fullName>
    </submittedName>
</protein>
<dbReference type="Pfam" id="PF00011">
    <property type="entry name" value="HSP20"/>
    <property type="match status" value="1"/>
</dbReference>
<dbReference type="InterPro" id="IPR002068">
    <property type="entry name" value="A-crystallin/Hsp20_dom"/>
</dbReference>
<sequence length="149" mass="16515">MTTTSPDHGTAPARRTTPSLFSELMSWMGDQAPIGHDFRIEELHEGDRRIVRADLPGIDPAADLEVLLEDDVLTIRAHRREETESEDRHVHRTEVRYGSLERSVRVPPGTSVDDVTASYVDGVLTVSMPLPVPPAARRIPVDHPEPPGD</sequence>
<comment type="similarity">
    <text evidence="1 2">Belongs to the small heat shock protein (HSP20) family.</text>
</comment>
<name>A0ABW0BIZ9_9ACTN</name>
<reference evidence="5" key="1">
    <citation type="journal article" date="2019" name="Int. J. Syst. Evol. Microbiol.">
        <title>The Global Catalogue of Microorganisms (GCM) 10K type strain sequencing project: providing services to taxonomists for standard genome sequencing and annotation.</title>
        <authorList>
            <consortium name="The Broad Institute Genomics Platform"/>
            <consortium name="The Broad Institute Genome Sequencing Center for Infectious Disease"/>
            <person name="Wu L."/>
            <person name="Ma J."/>
        </authorList>
    </citation>
    <scope>NUCLEOTIDE SEQUENCE [LARGE SCALE GENOMIC DNA]</scope>
    <source>
        <strain evidence="5">DFY41</strain>
    </source>
</reference>
<proteinExistence type="inferred from homology"/>
<dbReference type="CDD" id="cd06464">
    <property type="entry name" value="ACD_sHsps-like"/>
    <property type="match status" value="1"/>
</dbReference>
<gene>
    <name evidence="4" type="ORF">ACFPGP_11515</name>
</gene>
<dbReference type="InterPro" id="IPR008978">
    <property type="entry name" value="HSP20-like_chaperone"/>
</dbReference>
<evidence type="ECO:0000313" key="4">
    <source>
        <dbReference type="EMBL" id="MFC5177304.1"/>
    </source>
</evidence>
<dbReference type="PANTHER" id="PTHR11527">
    <property type="entry name" value="HEAT-SHOCK PROTEIN 20 FAMILY MEMBER"/>
    <property type="match status" value="1"/>
</dbReference>
<organism evidence="4 5">
    <name type="scientific">Nocardioides taihuensis</name>
    <dbReference type="NCBI Taxonomy" id="1835606"/>
    <lineage>
        <taxon>Bacteria</taxon>
        <taxon>Bacillati</taxon>
        <taxon>Actinomycetota</taxon>
        <taxon>Actinomycetes</taxon>
        <taxon>Propionibacteriales</taxon>
        <taxon>Nocardioidaceae</taxon>
        <taxon>Nocardioides</taxon>
    </lineage>
</organism>
<keyword evidence="5" id="KW-1185">Reference proteome</keyword>
<comment type="caution">
    <text evidence="4">The sequence shown here is derived from an EMBL/GenBank/DDBJ whole genome shotgun (WGS) entry which is preliminary data.</text>
</comment>
<dbReference type="Gene3D" id="2.60.40.790">
    <property type="match status" value="1"/>
</dbReference>
<dbReference type="Proteomes" id="UP001596087">
    <property type="component" value="Unassembled WGS sequence"/>
</dbReference>
<dbReference type="SUPFAM" id="SSF49764">
    <property type="entry name" value="HSP20-like chaperones"/>
    <property type="match status" value="1"/>
</dbReference>
<dbReference type="InterPro" id="IPR031107">
    <property type="entry name" value="Small_HSP"/>
</dbReference>
<evidence type="ECO:0000256" key="1">
    <source>
        <dbReference type="PROSITE-ProRule" id="PRU00285"/>
    </source>
</evidence>
<evidence type="ECO:0000256" key="2">
    <source>
        <dbReference type="RuleBase" id="RU003616"/>
    </source>
</evidence>
<dbReference type="PROSITE" id="PS01031">
    <property type="entry name" value="SHSP"/>
    <property type="match status" value="1"/>
</dbReference>